<protein>
    <recommendedName>
        <fullName evidence="1">Flagellar motor switch protein FliN-like C-terminal domain-containing protein</fullName>
    </recommendedName>
</protein>
<name>X7F3P7_9RHOB</name>
<dbReference type="EMBL" id="JAME01000065">
    <property type="protein sequence ID" value="ETX26674.1"/>
    <property type="molecule type" value="Genomic_DNA"/>
</dbReference>
<dbReference type="STRING" id="1449351.RISW2_20720"/>
<dbReference type="Proteomes" id="UP000023430">
    <property type="component" value="Unassembled WGS sequence"/>
</dbReference>
<dbReference type="AlphaFoldDB" id="X7F3P7"/>
<gene>
    <name evidence="2" type="ORF">RISW2_20720</name>
</gene>
<dbReference type="InterPro" id="IPR036429">
    <property type="entry name" value="SpoA-like_sf"/>
</dbReference>
<feature type="domain" description="Flagellar motor switch protein FliN-like C-terminal" evidence="1">
    <location>
        <begin position="12"/>
        <end position="80"/>
    </location>
</feature>
<keyword evidence="3" id="KW-1185">Reference proteome</keyword>
<dbReference type="Pfam" id="PF01052">
    <property type="entry name" value="FliMN_C"/>
    <property type="match status" value="1"/>
</dbReference>
<dbReference type="RefSeq" id="WP_162164352.1">
    <property type="nucleotide sequence ID" value="NZ_JAME01000065.1"/>
</dbReference>
<dbReference type="Gene3D" id="2.30.330.10">
    <property type="entry name" value="SpoA-like"/>
    <property type="match status" value="1"/>
</dbReference>
<evidence type="ECO:0000313" key="2">
    <source>
        <dbReference type="EMBL" id="ETX26674.1"/>
    </source>
</evidence>
<reference evidence="2 3" key="1">
    <citation type="submission" date="2014-01" db="EMBL/GenBank/DDBJ databases">
        <title>Roseivivax isoporae LMG 25204 Genome Sequencing.</title>
        <authorList>
            <person name="Lai Q."/>
            <person name="Li G."/>
            <person name="Shao Z."/>
        </authorList>
    </citation>
    <scope>NUCLEOTIDE SEQUENCE [LARGE SCALE GENOMIC DNA]</scope>
    <source>
        <strain evidence="2 3">LMG 25204</strain>
    </source>
</reference>
<dbReference type="SUPFAM" id="SSF101801">
    <property type="entry name" value="Surface presentation of antigens (SPOA)"/>
    <property type="match status" value="1"/>
</dbReference>
<proteinExistence type="predicted"/>
<feature type="non-terminal residue" evidence="2">
    <location>
        <position position="1"/>
    </location>
</feature>
<dbReference type="InterPro" id="IPR001543">
    <property type="entry name" value="FliN-like_C"/>
</dbReference>
<sequence length="178" mass="17831">SDAGPPPHEDLVLSLPARIDAVLCRLRLPYATLEALAPGALLPLPPGALDMAELVAGGRHVVTRGRLGQMNGLRAIRVSEATGAARAAAQRAAAALAGPSDADAPADEGPAFAGLGDLDVGIPWVGDADPVPDPADDAAEGEAFELPPLDFDLALDGDGGQSFDFALDLPGAASSGDD</sequence>
<organism evidence="2 3">
    <name type="scientific">Roseivivax isoporae LMG 25204</name>
    <dbReference type="NCBI Taxonomy" id="1449351"/>
    <lineage>
        <taxon>Bacteria</taxon>
        <taxon>Pseudomonadati</taxon>
        <taxon>Pseudomonadota</taxon>
        <taxon>Alphaproteobacteria</taxon>
        <taxon>Rhodobacterales</taxon>
        <taxon>Roseobacteraceae</taxon>
        <taxon>Roseivivax</taxon>
    </lineage>
</organism>
<accession>X7F3P7</accession>
<evidence type="ECO:0000313" key="3">
    <source>
        <dbReference type="Proteomes" id="UP000023430"/>
    </source>
</evidence>
<comment type="caution">
    <text evidence="2">The sequence shown here is derived from an EMBL/GenBank/DDBJ whole genome shotgun (WGS) entry which is preliminary data.</text>
</comment>
<evidence type="ECO:0000259" key="1">
    <source>
        <dbReference type="Pfam" id="PF01052"/>
    </source>
</evidence>